<accession>A0A7Y0LF70</accession>
<sequence>MDKLVKYLLLPLCIYVLSITKSVAYHTALDISGSWKHSEKPAWIQINFTNNVGEAVVFDHKNNIKANGLTVINQITANSDNNAEHNFHWSAKMYSMANDNFVDVKLTLATDDTLIVFALNEHNAWYEVLKLHRQLP</sequence>
<name>A0A7Y0LF70_9GAMM</name>
<dbReference type="Proteomes" id="UP000568664">
    <property type="component" value="Unassembled WGS sequence"/>
</dbReference>
<evidence type="ECO:0000313" key="1">
    <source>
        <dbReference type="EMBL" id="NMP33420.1"/>
    </source>
</evidence>
<reference evidence="1 2" key="1">
    <citation type="submission" date="2020-04" db="EMBL/GenBank/DDBJ databases">
        <title>Thalassotalea sp. M1531, isolated from the surface of marine red alga.</title>
        <authorList>
            <person name="Pang L."/>
            <person name="Lu D.-C."/>
        </authorList>
    </citation>
    <scope>NUCLEOTIDE SEQUENCE [LARGE SCALE GENOMIC DNA]</scope>
    <source>
        <strain evidence="1 2">M1531</strain>
    </source>
</reference>
<organism evidence="1 2">
    <name type="scientific">Thalassotalea algicola</name>
    <dbReference type="NCBI Taxonomy" id="2716224"/>
    <lineage>
        <taxon>Bacteria</taxon>
        <taxon>Pseudomonadati</taxon>
        <taxon>Pseudomonadota</taxon>
        <taxon>Gammaproteobacteria</taxon>
        <taxon>Alteromonadales</taxon>
        <taxon>Colwelliaceae</taxon>
        <taxon>Thalassotalea</taxon>
    </lineage>
</organism>
<proteinExistence type="predicted"/>
<protein>
    <submittedName>
        <fullName evidence="1">Uncharacterized protein</fullName>
    </submittedName>
</protein>
<keyword evidence="2" id="KW-1185">Reference proteome</keyword>
<gene>
    <name evidence="1" type="ORF">HII17_17875</name>
</gene>
<dbReference type="EMBL" id="JABBXH010000008">
    <property type="protein sequence ID" value="NMP33420.1"/>
    <property type="molecule type" value="Genomic_DNA"/>
</dbReference>
<dbReference type="RefSeq" id="WP_169076735.1">
    <property type="nucleotide sequence ID" value="NZ_JABBXH010000008.1"/>
</dbReference>
<dbReference type="AlphaFoldDB" id="A0A7Y0LF70"/>
<evidence type="ECO:0000313" key="2">
    <source>
        <dbReference type="Proteomes" id="UP000568664"/>
    </source>
</evidence>
<comment type="caution">
    <text evidence="1">The sequence shown here is derived from an EMBL/GenBank/DDBJ whole genome shotgun (WGS) entry which is preliminary data.</text>
</comment>